<dbReference type="AlphaFoldDB" id="A0A1R4JLY8"/>
<dbReference type="Gene3D" id="3.40.50.1820">
    <property type="entry name" value="alpha/beta hydrolase"/>
    <property type="match status" value="1"/>
</dbReference>
<keyword evidence="4" id="KW-1185">Reference proteome</keyword>
<sequence length="261" mass="28591">MSTLHTTTIGDGPARVVFLHGLFGQGKNFTAVARAISDLATSTLVDLPNHGRSPWTEDHTYPALAASVAELLRELDAPVCLVGHSMGGKVAMRTALDFPELVERLMVVDISPAVGLGSNFGPFFDALCGLDLAALSSRFEADELLRDGIPSDTVRGFLMQNLRHEMGPDGHRHWRWQMNLDVLRRELDGGIADWPVTDAIYDGPVLWVAGETSPYVREDAAPTMRALFPKYVQVTVKGAGHWVHSEQPGPFITVLRHFLTI</sequence>
<dbReference type="GO" id="GO:0052689">
    <property type="term" value="F:carboxylic ester hydrolase activity"/>
    <property type="evidence" value="ECO:0007669"/>
    <property type="project" value="TreeGrafter"/>
</dbReference>
<dbReference type="OrthoDB" id="63519at2"/>
<dbReference type="SUPFAM" id="SSF53474">
    <property type="entry name" value="alpha/beta-Hydrolases"/>
    <property type="match status" value="1"/>
</dbReference>
<evidence type="ECO:0000313" key="4">
    <source>
        <dbReference type="Proteomes" id="UP000188342"/>
    </source>
</evidence>
<keyword evidence="3" id="KW-0808">Transferase</keyword>
<reference evidence="3 4" key="1">
    <citation type="submission" date="2017-02" db="EMBL/GenBank/DDBJ databases">
        <authorList>
            <person name="Peterson S.W."/>
        </authorList>
    </citation>
    <scope>NUCLEOTIDE SEQUENCE [LARGE SCALE GENOMIC DNA]</scope>
    <source>
        <strain evidence="3 4">LSP_Lj1</strain>
    </source>
</reference>
<dbReference type="GO" id="GO:0043754">
    <property type="term" value="F:dihydrolipoamide branched chain acyltransferase activity"/>
    <property type="evidence" value="ECO:0007669"/>
    <property type="project" value="UniProtKB-EC"/>
</dbReference>
<dbReference type="EMBL" id="FUKQ01000032">
    <property type="protein sequence ID" value="SJN33026.1"/>
    <property type="molecule type" value="Genomic_DNA"/>
</dbReference>
<proteinExistence type="predicted"/>
<evidence type="ECO:0000313" key="3">
    <source>
        <dbReference type="EMBL" id="SJN33026.1"/>
    </source>
</evidence>
<dbReference type="InterPro" id="IPR029058">
    <property type="entry name" value="AB_hydrolase_fold"/>
</dbReference>
<feature type="domain" description="AB hydrolase-1" evidence="2">
    <location>
        <begin position="16"/>
        <end position="251"/>
    </location>
</feature>
<dbReference type="EC" id="2.3.1.168" evidence="3"/>
<name>A0A1R4JLY8_9ACTN</name>
<dbReference type="PANTHER" id="PTHR46118:SF4">
    <property type="entry name" value="PROTEIN ABHD11"/>
    <property type="match status" value="1"/>
</dbReference>
<dbReference type="PANTHER" id="PTHR46118">
    <property type="entry name" value="PROTEIN ABHD11"/>
    <property type="match status" value="1"/>
</dbReference>
<dbReference type="InterPro" id="IPR000073">
    <property type="entry name" value="AB_hydrolase_1"/>
</dbReference>
<accession>A0A1R4JLY8</accession>
<gene>
    <name evidence="3" type="ORF">FM114_08385</name>
</gene>
<keyword evidence="1" id="KW-0378">Hydrolase</keyword>
<dbReference type="PRINTS" id="PR00111">
    <property type="entry name" value="ABHYDROLASE"/>
</dbReference>
<keyword evidence="3" id="KW-0012">Acyltransferase</keyword>
<evidence type="ECO:0000256" key="1">
    <source>
        <dbReference type="ARBA" id="ARBA00022801"/>
    </source>
</evidence>
<dbReference type="STRING" id="1255658.FM114_08385"/>
<protein>
    <submittedName>
        <fullName evidence="3">Dihydrolipoamide acyltransferase component of branched-chain alpha-keto acid dehydrogenase complex</fullName>
        <ecNumber evidence="3">2.3.1.168</ecNumber>
    </submittedName>
</protein>
<dbReference type="RefSeq" id="WP_094764696.1">
    <property type="nucleotide sequence ID" value="NZ_FUKQ01000032.1"/>
</dbReference>
<evidence type="ECO:0000259" key="2">
    <source>
        <dbReference type="Pfam" id="PF12697"/>
    </source>
</evidence>
<organism evidence="3 4">
    <name type="scientific">Luteococcus japonicus LSP_Lj1</name>
    <dbReference type="NCBI Taxonomy" id="1255658"/>
    <lineage>
        <taxon>Bacteria</taxon>
        <taxon>Bacillati</taxon>
        <taxon>Actinomycetota</taxon>
        <taxon>Actinomycetes</taxon>
        <taxon>Propionibacteriales</taxon>
        <taxon>Propionibacteriaceae</taxon>
        <taxon>Luteococcus</taxon>
    </lineage>
</organism>
<dbReference type="Pfam" id="PF12697">
    <property type="entry name" value="Abhydrolase_6"/>
    <property type="match status" value="1"/>
</dbReference>
<dbReference type="Proteomes" id="UP000188342">
    <property type="component" value="Unassembled WGS sequence"/>
</dbReference>